<gene>
    <name evidence="2" type="ORF">GQ602_003866</name>
</gene>
<name>A0A8H4Q5P1_9HYPO</name>
<comment type="caution">
    <text evidence="2">The sequence shown here is derived from an EMBL/GenBank/DDBJ whole genome shotgun (WGS) entry which is preliminary data.</text>
</comment>
<reference evidence="2 3" key="1">
    <citation type="journal article" date="2020" name="G3 (Bethesda)">
        <title>Genetic Underpinnings of Host Manipulation by Ophiocordyceps as Revealed by Comparative Transcriptomics.</title>
        <authorList>
            <person name="Will I."/>
            <person name="Das B."/>
            <person name="Trinh T."/>
            <person name="Brachmann A."/>
            <person name="Ohm R.A."/>
            <person name="de Bekker C."/>
        </authorList>
    </citation>
    <scope>NUCLEOTIDE SEQUENCE [LARGE SCALE GENOMIC DNA]</scope>
    <source>
        <strain evidence="2 3">EC05</strain>
    </source>
</reference>
<sequence length="281" mass="31023">MVLLSSSYICSCTPFSIITDLIEGETGTLYASNQRSRAGLSTGGRSSSARLEFAEQISKRSSSSSPASSHGDASGPHGEGWVSNSAQKSDWKATDPPLIGGYDKVKADLEVSTTTTSSDVAAMCRYPRMLMLHTLYSGKPRFRLFASKFGRMDVRVSGNFSCGMVTPRDVVGECVIDKTSCVTDRGHLLAKRPAVYDSTENGLPSDLIPLATCHHLDQGMPSPFHNMVCSRMETYGKFEQTLIYWCMLRSLDEGQHCLWQNVRRHSWTVGAPRRAYTRRGW</sequence>
<evidence type="ECO:0000313" key="2">
    <source>
        <dbReference type="EMBL" id="KAF4587173.1"/>
    </source>
</evidence>
<feature type="compositionally biased region" description="Low complexity" evidence="1">
    <location>
        <begin position="54"/>
        <end position="74"/>
    </location>
</feature>
<accession>A0A8H4Q5P1</accession>
<proteinExistence type="predicted"/>
<keyword evidence="3" id="KW-1185">Reference proteome</keyword>
<dbReference type="Proteomes" id="UP000562929">
    <property type="component" value="Unassembled WGS sequence"/>
</dbReference>
<protein>
    <submittedName>
        <fullName evidence="2">Uncharacterized protein</fullName>
    </submittedName>
</protein>
<evidence type="ECO:0000256" key="1">
    <source>
        <dbReference type="SAM" id="MobiDB-lite"/>
    </source>
</evidence>
<evidence type="ECO:0000313" key="3">
    <source>
        <dbReference type="Proteomes" id="UP000562929"/>
    </source>
</evidence>
<dbReference type="OrthoDB" id="4921558at2759"/>
<dbReference type="AlphaFoldDB" id="A0A8H4Q5P1"/>
<feature type="region of interest" description="Disordered" evidence="1">
    <location>
        <begin position="34"/>
        <end position="95"/>
    </location>
</feature>
<organism evidence="2 3">
    <name type="scientific">Ophiocordyceps camponoti-floridani</name>
    <dbReference type="NCBI Taxonomy" id="2030778"/>
    <lineage>
        <taxon>Eukaryota</taxon>
        <taxon>Fungi</taxon>
        <taxon>Dikarya</taxon>
        <taxon>Ascomycota</taxon>
        <taxon>Pezizomycotina</taxon>
        <taxon>Sordariomycetes</taxon>
        <taxon>Hypocreomycetidae</taxon>
        <taxon>Hypocreales</taxon>
        <taxon>Ophiocordycipitaceae</taxon>
        <taxon>Ophiocordyceps</taxon>
    </lineage>
</organism>
<dbReference type="EMBL" id="JAACLJ010000004">
    <property type="protein sequence ID" value="KAF4587173.1"/>
    <property type="molecule type" value="Genomic_DNA"/>
</dbReference>